<dbReference type="Proteomes" id="UP001177021">
    <property type="component" value="Unassembled WGS sequence"/>
</dbReference>
<organism evidence="1 2">
    <name type="scientific">Trifolium pratense</name>
    <name type="common">Red clover</name>
    <dbReference type="NCBI Taxonomy" id="57577"/>
    <lineage>
        <taxon>Eukaryota</taxon>
        <taxon>Viridiplantae</taxon>
        <taxon>Streptophyta</taxon>
        <taxon>Embryophyta</taxon>
        <taxon>Tracheophyta</taxon>
        <taxon>Spermatophyta</taxon>
        <taxon>Magnoliopsida</taxon>
        <taxon>eudicotyledons</taxon>
        <taxon>Gunneridae</taxon>
        <taxon>Pentapetalae</taxon>
        <taxon>rosids</taxon>
        <taxon>fabids</taxon>
        <taxon>Fabales</taxon>
        <taxon>Fabaceae</taxon>
        <taxon>Papilionoideae</taxon>
        <taxon>50 kb inversion clade</taxon>
        <taxon>NPAAA clade</taxon>
        <taxon>Hologalegina</taxon>
        <taxon>IRL clade</taxon>
        <taxon>Trifolieae</taxon>
        <taxon>Trifolium</taxon>
    </lineage>
</organism>
<keyword evidence="2" id="KW-1185">Reference proteome</keyword>
<dbReference type="EMBL" id="CASHSV030000024">
    <property type="protein sequence ID" value="CAJ2639025.1"/>
    <property type="molecule type" value="Genomic_DNA"/>
</dbReference>
<gene>
    <name evidence="1" type="ORF">MILVUS5_LOCUS9120</name>
</gene>
<comment type="caution">
    <text evidence="1">The sequence shown here is derived from an EMBL/GenBank/DDBJ whole genome shotgun (WGS) entry which is preliminary data.</text>
</comment>
<accession>A0ACB0J3E1</accession>
<evidence type="ECO:0000313" key="2">
    <source>
        <dbReference type="Proteomes" id="UP001177021"/>
    </source>
</evidence>
<name>A0ACB0J3E1_TRIPR</name>
<reference evidence="1" key="1">
    <citation type="submission" date="2023-10" db="EMBL/GenBank/DDBJ databases">
        <authorList>
            <person name="Rodriguez Cubillos JULIANA M."/>
            <person name="De Vega J."/>
        </authorList>
    </citation>
    <scope>NUCLEOTIDE SEQUENCE</scope>
</reference>
<protein>
    <submittedName>
        <fullName evidence="1">Uncharacterized protein</fullName>
    </submittedName>
</protein>
<sequence length="1890" mass="216291">MNFNYYGWIKSRNMYKDGGSTMVVFKKKNDQFYISDGRVVAKRNGIKVPTTVTLYFEGEDNTFTMWPGSIEERPKCFQHSHSIYPNSSGGWSFNPESRFETVIYPYKDRIGICPTFVENFETIINFDNPVMIMNSRKQECQVLLECSRGIWYLSGASIVAKAFGFKKPTSVILDFQFKDNQFHMIEKSAANTANTVKPIVAPHRLPPSSSSSSSSSYHSNQLLQWDLQLTEPTEVYLYYQLKRNNLLMFESIMSQFNPPYEAPCESEEHPCSALCNNDQNNEYVEVKVLNYQVQSMDIPQSKIARFSRKQRLLSKENDSSSENVMPMDINMKSRYTTKGELFKRKADRIPLSPLTQGSILTTNIESDVNQNIPAKRIRIPNPKYFSPVSCVINSSNESTSKSSIPTQQGTNSATSKFAGPTSSRSNNHISKRFPLHNKYIGVQRLDFDDETNASSNVENDIDVFKSNLYASSEIEGVINFGMPEFTCKWCNAELWYEERAEKSRHGLDIEFSLCCSKGKVELPLLKKPPELLLALINGRDRRSKNFQENYRAFNSMFAFTSLGGQINYNINDGGGPPQFILSGQNYHRIGSLLPEVGTTPKFAQLYIHDTQNEVNNRAAVFRSDNNKKEPIDISLVKDLKEMIDYCNPLAKSFRKVRDAIQSGTTHNLSLRLYRKRTNDSRMHNIPTVDEVAGLIVGDFEESEIGRDIIVNDKRYGLTRIHETHVLFLPLQYPLLFPWGENGWEPDIPHRKTIEVSTNEKEERVKIREFMAFRIQERKKEFGNIVFSRRLFQQFVVDCYTMIEAQRLSFIRENQDKIRSDVLSGLQEAVDRGDVDASTVGKRIILPDSFTGGPRYMFNNCQDAQGICKRFGYPDLFITITCNANWPEIRNFIEPRGLQPSDRPDIIARVFKMKLDQMMSDFKKEQIFGKVVAGMYTVEFQKRGLPHAHMLMWLDQKNKIKTGHDIDKVISAELPHPQLYPKLYSAVSSFMMHGPCGEANTNSPCMVNYRCSKFFPKKYKSSTTIDDEGYPSYRRRNTGVSVKKPKASLDNAFVVPYNPFLLIRYQAHINVEYCNKSNAIKYLFKYVNKGPDRSNVEISNGNKSKEPVDEIKRFYDCRYLSPAEAVWRTFAFDIHQHFPAVIRLSIHLENQQVVRFDDNCSLHNVLRYREMVDTMFLAWFKANMDYEEGRNLTYSQFPTKFVYLPQEHRWQPRQRGFSIGRLTYVPVGAGELYYLRVLLTQQRGCTSYEDIKTVDGKICKTFQQACSELRLLKDDQEFKDAIKESYQTASGWQMRSLFVRLLNMNTMTNPFDVWNCTWKMLSDGILYNKRRELNLPDLQISDEDLKNLCLIEIAKLLTENGRTLNDYPSMPTPVVEDVNTFNNKLIADELNYDRVQLAALHESLVQKLTEEQHGVYQQIMTSVLSGHGQFFFLYGYGGTGKTFLWKTLSAGLRSKGEIVINVASSGIASLLLPNGKTAHSTFCIPLEINETSTCNIKQNCFRAELLRAASLFIWDEAPMMNRHCFEAFDRTMKDLMGKVDKKNRDKPFGGKVVVLGGDFRQILPVIRKGSRSEVVRATISSSKLWKHCKVLKLTKNMRLKGDCTDNSEIELREFADWMLKIGDGLLDGDENGEAEIQIPEELCVLNNEKPLLSLVDFVYPNIVNDIGKNNFFQDEAILAPTLEIVKEVNDFVLSMIPGESKDFLSCDTPCKSDEDNEVQGDWFTSEFLNDIQCSGIPNHRLTLKEGVPVMLLRNIDQARGLCNGTRLQVKELGKNVITAVVINGTNDGEVVYIPRMDLVPSDSGLPFKFCRRQFPISLCFAMTINKSQGQSLSKVAVYLPRPVFTHGQLYVAVSRVTTKKGLRFLILDEDGNTCTTTTNVVFPEIFQNLKV</sequence>
<evidence type="ECO:0000313" key="1">
    <source>
        <dbReference type="EMBL" id="CAJ2639025.1"/>
    </source>
</evidence>
<proteinExistence type="predicted"/>